<dbReference type="GO" id="GO:0080019">
    <property type="term" value="F:alcohol-forming very long-chain fatty acyl-CoA reductase activity"/>
    <property type="evidence" value="ECO:0007669"/>
    <property type="project" value="InterPro"/>
</dbReference>
<organism evidence="7 8">
    <name type="scientific">Caenorhabditis auriculariae</name>
    <dbReference type="NCBI Taxonomy" id="2777116"/>
    <lineage>
        <taxon>Eukaryota</taxon>
        <taxon>Metazoa</taxon>
        <taxon>Ecdysozoa</taxon>
        <taxon>Nematoda</taxon>
        <taxon>Chromadorea</taxon>
        <taxon>Rhabditida</taxon>
        <taxon>Rhabditina</taxon>
        <taxon>Rhabditomorpha</taxon>
        <taxon>Rhabditoidea</taxon>
        <taxon>Rhabditidae</taxon>
        <taxon>Peloderinae</taxon>
        <taxon>Caenorhabditis</taxon>
    </lineage>
</organism>
<evidence type="ECO:0000256" key="4">
    <source>
        <dbReference type="RuleBase" id="RU363097"/>
    </source>
</evidence>
<evidence type="ECO:0000313" key="8">
    <source>
        <dbReference type="Proteomes" id="UP000835052"/>
    </source>
</evidence>
<dbReference type="SUPFAM" id="SSF51735">
    <property type="entry name" value="NAD(P)-binding Rossmann-fold domains"/>
    <property type="match status" value="1"/>
</dbReference>
<dbReference type="PANTHER" id="PTHR11011">
    <property type="entry name" value="MALE STERILITY PROTEIN 2-RELATED"/>
    <property type="match status" value="1"/>
</dbReference>
<evidence type="ECO:0000259" key="6">
    <source>
        <dbReference type="Pfam" id="PF07993"/>
    </source>
</evidence>
<dbReference type="InterPro" id="IPR013120">
    <property type="entry name" value="FAR_NAD-bd"/>
</dbReference>
<dbReference type="OrthoDB" id="429813at2759"/>
<comment type="caution">
    <text evidence="7">The sequence shown here is derived from an EMBL/GenBank/DDBJ whole genome shotgun (WGS) entry which is preliminary data.</text>
</comment>
<dbReference type="InterPro" id="IPR033640">
    <property type="entry name" value="FAR_C"/>
</dbReference>
<dbReference type="GO" id="GO:0102965">
    <property type="term" value="F:alcohol-forming long-chain fatty acyl-CoA reductase activity"/>
    <property type="evidence" value="ECO:0007669"/>
    <property type="project" value="UniProtKB-EC"/>
</dbReference>
<comment type="catalytic activity">
    <reaction evidence="4">
        <text>a long-chain fatty acyl-CoA + 2 NADPH + 2 H(+) = a long-chain primary fatty alcohol + 2 NADP(+) + CoA</text>
        <dbReference type="Rhea" id="RHEA:52716"/>
        <dbReference type="ChEBI" id="CHEBI:15378"/>
        <dbReference type="ChEBI" id="CHEBI:57287"/>
        <dbReference type="ChEBI" id="CHEBI:57783"/>
        <dbReference type="ChEBI" id="CHEBI:58349"/>
        <dbReference type="ChEBI" id="CHEBI:77396"/>
        <dbReference type="ChEBI" id="CHEBI:83139"/>
        <dbReference type="EC" id="1.2.1.84"/>
    </reaction>
</comment>
<keyword evidence="3 4" id="KW-0443">Lipid metabolism</keyword>
<proteinExistence type="inferred from homology"/>
<feature type="domain" description="Thioester reductase (TE)" evidence="6">
    <location>
        <begin position="4"/>
        <end position="98"/>
    </location>
</feature>
<dbReference type="Pfam" id="PF03015">
    <property type="entry name" value="Sterile"/>
    <property type="match status" value="1"/>
</dbReference>
<dbReference type="AlphaFoldDB" id="A0A8S1HAG3"/>
<evidence type="ECO:0000256" key="3">
    <source>
        <dbReference type="ARBA" id="ARBA00023098"/>
    </source>
</evidence>
<evidence type="ECO:0000313" key="7">
    <source>
        <dbReference type="EMBL" id="CAD6193059.1"/>
    </source>
</evidence>
<protein>
    <recommendedName>
        <fullName evidence="4">Fatty acyl-CoA reductase</fullName>
        <ecNumber evidence="4">1.2.1.84</ecNumber>
    </recommendedName>
</protein>
<feature type="domain" description="Fatty acyl-CoA reductase C-terminal" evidence="5">
    <location>
        <begin position="170"/>
        <end position="261"/>
    </location>
</feature>
<dbReference type="CDD" id="cd09071">
    <property type="entry name" value="FAR_C"/>
    <property type="match status" value="1"/>
</dbReference>
<reference evidence="7" key="1">
    <citation type="submission" date="2020-10" db="EMBL/GenBank/DDBJ databases">
        <authorList>
            <person name="Kikuchi T."/>
        </authorList>
    </citation>
    <scope>NUCLEOTIDE SEQUENCE</scope>
    <source>
        <strain evidence="7">NKZ352</strain>
    </source>
</reference>
<keyword evidence="2 4" id="KW-0444">Lipid biosynthesis</keyword>
<dbReference type="Pfam" id="PF07993">
    <property type="entry name" value="NAD_binding_4"/>
    <property type="match status" value="1"/>
</dbReference>
<dbReference type="EC" id="1.2.1.84" evidence="4"/>
<evidence type="ECO:0000256" key="1">
    <source>
        <dbReference type="ARBA" id="ARBA00005928"/>
    </source>
</evidence>
<evidence type="ECO:0000256" key="2">
    <source>
        <dbReference type="ARBA" id="ARBA00022516"/>
    </source>
</evidence>
<dbReference type="GO" id="GO:0035336">
    <property type="term" value="P:long-chain fatty-acyl-CoA metabolic process"/>
    <property type="evidence" value="ECO:0007669"/>
    <property type="project" value="TreeGrafter"/>
</dbReference>
<dbReference type="Proteomes" id="UP000835052">
    <property type="component" value="Unassembled WGS sequence"/>
</dbReference>
<dbReference type="InterPro" id="IPR036291">
    <property type="entry name" value="NAD(P)-bd_dom_sf"/>
</dbReference>
<name>A0A8S1HAG3_9PELO</name>
<accession>A0A8S1HAG3</accession>
<sequence>MIDLITPKLLGNRPNTYTLTKALAESQFEIDSVGLPVIVVRPSIVGAMWKSPLPGWTDNINGPTGIMVGVGKGVLTNMCGNIDSKADIIPVDIVANMIIVCGAHRATSHYDAIPILHCASGDLNPLKWGKLVNFLPQFYKKYPMEQCFGVPSSHFHRFRNGFLFNYYYKHYFPAKLLDMVQTVVGGKSNNVRLYGKIWKMIEALHFFTTRGWDFKSQALPALLEKMHPEDKEEFNFDIRQVNWDSYLFDYIMGIKRYILKENFESLPQAKYNLNILRFKRILVQSAAWYLIVRTFGSNWKTQKKWLVWLGGFVGTHMYLDMDFRKTIHMKSLEEYKKTMNFTPPESRSQA</sequence>
<dbReference type="InterPro" id="IPR026055">
    <property type="entry name" value="FAR"/>
</dbReference>
<gene>
    <name evidence="7" type="ORF">CAUJ_LOCUS8978</name>
</gene>
<comment type="similarity">
    <text evidence="1 4">Belongs to the fatty acyl-CoA reductase family.</text>
</comment>
<keyword evidence="8" id="KW-1185">Reference proteome</keyword>
<keyword evidence="4" id="KW-0560">Oxidoreductase</keyword>
<comment type="function">
    <text evidence="4">Catalyzes the reduction of fatty acyl-CoA to fatty alcohols.</text>
</comment>
<dbReference type="PANTHER" id="PTHR11011:SF45">
    <property type="entry name" value="FATTY ACYL-COA REDUCTASE CG8306-RELATED"/>
    <property type="match status" value="1"/>
</dbReference>
<dbReference type="GO" id="GO:0005777">
    <property type="term" value="C:peroxisome"/>
    <property type="evidence" value="ECO:0007669"/>
    <property type="project" value="TreeGrafter"/>
</dbReference>
<keyword evidence="4" id="KW-0521">NADP</keyword>
<dbReference type="EMBL" id="CAJGYM010000032">
    <property type="protein sequence ID" value="CAD6193059.1"/>
    <property type="molecule type" value="Genomic_DNA"/>
</dbReference>
<evidence type="ECO:0000259" key="5">
    <source>
        <dbReference type="Pfam" id="PF03015"/>
    </source>
</evidence>
<dbReference type="Gene3D" id="3.40.50.720">
    <property type="entry name" value="NAD(P)-binding Rossmann-like Domain"/>
    <property type="match status" value="1"/>
</dbReference>